<gene>
    <name evidence="1" type="ORF">ACFOUR_03505</name>
</gene>
<organism evidence="1 2">
    <name type="scientific">Halovivax cerinus</name>
    <dbReference type="NCBI Taxonomy" id="1487865"/>
    <lineage>
        <taxon>Archaea</taxon>
        <taxon>Methanobacteriati</taxon>
        <taxon>Methanobacteriota</taxon>
        <taxon>Stenosarchaea group</taxon>
        <taxon>Halobacteria</taxon>
        <taxon>Halobacteriales</taxon>
        <taxon>Natrialbaceae</taxon>
        <taxon>Halovivax</taxon>
    </lineage>
</organism>
<dbReference type="GeneID" id="73902803"/>
<keyword evidence="2" id="KW-1185">Reference proteome</keyword>
<dbReference type="AlphaFoldDB" id="A0ABD5NKR8"/>
<reference evidence="1 2" key="1">
    <citation type="journal article" date="2019" name="Int. J. Syst. Evol. Microbiol.">
        <title>The Global Catalogue of Microorganisms (GCM) 10K type strain sequencing project: providing services to taxonomists for standard genome sequencing and annotation.</title>
        <authorList>
            <consortium name="The Broad Institute Genomics Platform"/>
            <consortium name="The Broad Institute Genome Sequencing Center for Infectious Disease"/>
            <person name="Wu L."/>
            <person name="Ma J."/>
        </authorList>
    </citation>
    <scope>NUCLEOTIDE SEQUENCE [LARGE SCALE GENOMIC DNA]</scope>
    <source>
        <strain evidence="1 2">IBRC-M 10256</strain>
    </source>
</reference>
<dbReference type="RefSeq" id="WP_256533672.1">
    <property type="nucleotide sequence ID" value="NZ_CP101824.1"/>
</dbReference>
<name>A0ABD5NKR8_9EURY</name>
<comment type="caution">
    <text evidence="1">The sequence shown here is derived from an EMBL/GenBank/DDBJ whole genome shotgun (WGS) entry which is preliminary data.</text>
</comment>
<dbReference type="Proteomes" id="UP001595846">
    <property type="component" value="Unassembled WGS sequence"/>
</dbReference>
<protein>
    <submittedName>
        <fullName evidence="1">Uncharacterized protein</fullName>
    </submittedName>
</protein>
<proteinExistence type="predicted"/>
<evidence type="ECO:0000313" key="1">
    <source>
        <dbReference type="EMBL" id="MFC3957441.1"/>
    </source>
</evidence>
<accession>A0ABD5NKR8</accession>
<sequence>MTSIDPTRHTPDASLDLPAVEKHNWKSQEHRDAWDGRLGRFSSAFDRAMEAALVDDEHPRTGLRRTLPTDDAIDLVARVSDAVDIARKSGDRTTTVGLTTPACDVDADALLDGVESQEIERSIRGIPECCADAHRDAREAGFDDPIAEIARNTPRSTERGGELVVEDPHPVLNRAWAYLGWRFVDFHPCSFECDAAREVAIQNGRLLRETGHGETADAMFEFLASPTYWSGYHGLAHVKNGWCIGEYTTDDYWSEEVVRFNGYHDSLAGSSSEGC</sequence>
<dbReference type="EMBL" id="JBHSAQ010000002">
    <property type="protein sequence ID" value="MFC3957441.1"/>
    <property type="molecule type" value="Genomic_DNA"/>
</dbReference>
<evidence type="ECO:0000313" key="2">
    <source>
        <dbReference type="Proteomes" id="UP001595846"/>
    </source>
</evidence>